<gene>
    <name evidence="2" type="ORF">DYU05_12590</name>
</gene>
<keyword evidence="3" id="KW-1185">Reference proteome</keyword>
<feature type="transmembrane region" description="Helical" evidence="1">
    <location>
        <begin position="47"/>
        <end position="69"/>
    </location>
</feature>
<keyword evidence="1" id="KW-1133">Transmembrane helix</keyword>
<evidence type="ECO:0000256" key="1">
    <source>
        <dbReference type="SAM" id="Phobius"/>
    </source>
</evidence>
<keyword evidence="1" id="KW-0812">Transmembrane</keyword>
<evidence type="ECO:0000313" key="2">
    <source>
        <dbReference type="EMBL" id="RFZ82986.1"/>
    </source>
</evidence>
<comment type="caution">
    <text evidence="2">The sequence shown here is derived from an EMBL/GenBank/DDBJ whole genome shotgun (WGS) entry which is preliminary data.</text>
</comment>
<reference evidence="2 3" key="1">
    <citation type="submission" date="2018-08" db="EMBL/GenBank/DDBJ databases">
        <title>Mucilaginibacter terrae sp. nov., isolated from manganese diggings.</title>
        <authorList>
            <person name="Huang Y."/>
            <person name="Zhou Z."/>
        </authorList>
    </citation>
    <scope>NUCLEOTIDE SEQUENCE [LARGE SCALE GENOMIC DNA]</scope>
    <source>
        <strain evidence="2 3">ZH6</strain>
    </source>
</reference>
<proteinExistence type="predicted"/>
<organism evidence="2 3">
    <name type="scientific">Mucilaginibacter terrenus</name>
    <dbReference type="NCBI Taxonomy" id="2482727"/>
    <lineage>
        <taxon>Bacteria</taxon>
        <taxon>Pseudomonadati</taxon>
        <taxon>Bacteroidota</taxon>
        <taxon>Sphingobacteriia</taxon>
        <taxon>Sphingobacteriales</taxon>
        <taxon>Sphingobacteriaceae</taxon>
        <taxon>Mucilaginibacter</taxon>
    </lineage>
</organism>
<feature type="transmembrane region" description="Helical" evidence="1">
    <location>
        <begin position="81"/>
        <end position="101"/>
    </location>
</feature>
<feature type="transmembrane region" description="Helical" evidence="1">
    <location>
        <begin position="107"/>
        <end position="126"/>
    </location>
</feature>
<dbReference type="Proteomes" id="UP000260823">
    <property type="component" value="Unassembled WGS sequence"/>
</dbReference>
<sequence>MENPVSGKSLAKELLITWLISSVLTIITLAIVFSAESQGLEGGQGLIIMDIAAIFWNLSLTLLASTVFINTKPILRENKHYTFASYYVLPLLASVSIVLNIHDDDVWPSFLSMSIPFFIVHSFFFLRRVGVITWN</sequence>
<protein>
    <submittedName>
        <fullName evidence="2">Uncharacterized protein</fullName>
    </submittedName>
</protein>
<keyword evidence="1" id="KW-0472">Membrane</keyword>
<accession>A0A3E2NPQ4</accession>
<dbReference type="RefSeq" id="WP_117383461.1">
    <property type="nucleotide sequence ID" value="NZ_QWDE01000002.1"/>
</dbReference>
<dbReference type="EMBL" id="QWDE01000002">
    <property type="protein sequence ID" value="RFZ82986.1"/>
    <property type="molecule type" value="Genomic_DNA"/>
</dbReference>
<name>A0A3E2NPQ4_9SPHI</name>
<evidence type="ECO:0000313" key="3">
    <source>
        <dbReference type="Proteomes" id="UP000260823"/>
    </source>
</evidence>
<feature type="transmembrane region" description="Helical" evidence="1">
    <location>
        <begin position="14"/>
        <end position="35"/>
    </location>
</feature>
<dbReference type="AlphaFoldDB" id="A0A3E2NPQ4"/>